<dbReference type="InterPro" id="IPR051808">
    <property type="entry name" value="Type_IV_pilus_biogenesis"/>
</dbReference>
<name>T1ADF4_9ZZZZ</name>
<reference evidence="2" key="2">
    <citation type="journal article" date="2014" name="ISME J.">
        <title>Microbial stratification in low pH oxic and suboxic macroscopic growths along an acid mine drainage.</title>
        <authorList>
            <person name="Mendez-Garcia C."/>
            <person name="Mesa V."/>
            <person name="Sprenger R.R."/>
            <person name="Richter M."/>
            <person name="Diez M.S."/>
            <person name="Solano J."/>
            <person name="Bargiela R."/>
            <person name="Golyshina O.V."/>
            <person name="Manteca A."/>
            <person name="Ramos J.L."/>
            <person name="Gallego J.R."/>
            <person name="Llorente I."/>
            <person name="Martins Dos Santos V.A."/>
            <person name="Jensen O.N."/>
            <person name="Pelaez A.I."/>
            <person name="Sanchez J."/>
            <person name="Ferrer M."/>
        </authorList>
    </citation>
    <scope>NUCLEOTIDE SEQUENCE</scope>
</reference>
<comment type="caution">
    <text evidence="2">The sequence shown here is derived from an EMBL/GenBank/DDBJ whole genome shotgun (WGS) entry which is preliminary data.</text>
</comment>
<evidence type="ECO:0000259" key="1">
    <source>
        <dbReference type="Pfam" id="PF00263"/>
    </source>
</evidence>
<reference evidence="2" key="1">
    <citation type="submission" date="2013-08" db="EMBL/GenBank/DDBJ databases">
        <authorList>
            <person name="Mendez C."/>
            <person name="Richter M."/>
            <person name="Ferrer M."/>
            <person name="Sanchez J."/>
        </authorList>
    </citation>
    <scope>NUCLEOTIDE SEQUENCE</scope>
</reference>
<feature type="non-terminal residue" evidence="2">
    <location>
        <position position="1"/>
    </location>
</feature>
<dbReference type="AlphaFoldDB" id="T1ADF4"/>
<dbReference type="GO" id="GO:0009306">
    <property type="term" value="P:protein secretion"/>
    <property type="evidence" value="ECO:0007669"/>
    <property type="project" value="InterPro"/>
</dbReference>
<proteinExistence type="predicted"/>
<dbReference type="Pfam" id="PF00263">
    <property type="entry name" value="Secretin"/>
    <property type="match status" value="1"/>
</dbReference>
<organism evidence="2">
    <name type="scientific">mine drainage metagenome</name>
    <dbReference type="NCBI Taxonomy" id="410659"/>
    <lineage>
        <taxon>unclassified sequences</taxon>
        <taxon>metagenomes</taxon>
        <taxon>ecological metagenomes</taxon>
    </lineage>
</organism>
<gene>
    <name evidence="2" type="ORF">B2A_05868</name>
</gene>
<protein>
    <submittedName>
        <fullName evidence="2">Type II and III secretion system domain protein</fullName>
    </submittedName>
</protein>
<evidence type="ECO:0000313" key="2">
    <source>
        <dbReference type="EMBL" id="EQD55137.1"/>
    </source>
</evidence>
<sequence length="109" mass="11659">TPTITADGRIYLELDVKKDDLTGFINVPNGGQVPEISTRQVQTGVLLDNGQTVVLGGITDVTKSNTVTKVPLLGDIPGLGALFRTTSRINSKDELLIFVTPRILNDGLK</sequence>
<accession>T1ADF4</accession>
<dbReference type="PANTHER" id="PTHR30604">
    <property type="entry name" value="PROTEIN TRANSPORT PROTEIN HOFQ"/>
    <property type="match status" value="1"/>
</dbReference>
<dbReference type="EMBL" id="AUZZ01004099">
    <property type="protein sequence ID" value="EQD55137.1"/>
    <property type="molecule type" value="Genomic_DNA"/>
</dbReference>
<dbReference type="InterPro" id="IPR004846">
    <property type="entry name" value="T2SS/T3SS_dom"/>
</dbReference>
<feature type="domain" description="Type II/III secretion system secretin-like" evidence="1">
    <location>
        <begin position="1"/>
        <end position="104"/>
    </location>
</feature>
<dbReference type="PANTHER" id="PTHR30604:SF1">
    <property type="entry name" value="DNA UTILIZATION PROTEIN HOFQ"/>
    <property type="match status" value="1"/>
</dbReference>